<keyword evidence="1" id="KW-0614">Plasmid</keyword>
<name>V9Z077_9ACTN</name>
<protein>
    <submittedName>
        <fullName evidence="1">Uncharacterized protein</fullName>
    </submittedName>
</protein>
<dbReference type="AlphaFoldDB" id="V9Z077"/>
<evidence type="ECO:0000313" key="1">
    <source>
        <dbReference type="EMBL" id="AHE38995.1"/>
    </source>
</evidence>
<sequence length="61" mass="6145">MVEGGILIAGTAGAVLALWGFVHAGRQPVVWGLLVAATSLAHRFGIVDLSGPVHTALDALA</sequence>
<organism evidence="1">
    <name type="scientific">Streptomyces sp. FR1</name>
    <dbReference type="NCBI Taxonomy" id="349971"/>
    <lineage>
        <taxon>Bacteria</taxon>
        <taxon>Bacillati</taxon>
        <taxon>Actinomycetota</taxon>
        <taxon>Actinomycetes</taxon>
        <taxon>Kitasatosporales</taxon>
        <taxon>Streptomycetaceae</taxon>
        <taxon>Streptomyces</taxon>
    </lineage>
</organism>
<geneLocation type="plasmid" evidence="1">
    <name>pFRL3</name>
</geneLocation>
<reference evidence="1" key="1">
    <citation type="submission" date="2013-09" db="EMBL/GenBank/DDBJ databases">
        <title>Complete nucleotide sequence of Streptomyces linear plasmid pFRL3.</title>
        <authorList>
            <person name="Chen Z."/>
            <person name="Fang P."/>
            <person name="Qin Z."/>
        </authorList>
    </citation>
    <scope>NUCLEOTIDE SEQUENCE</scope>
    <source>
        <plasmid evidence="1">pFRL3</plasmid>
    </source>
</reference>
<dbReference type="EMBL" id="KF602048">
    <property type="protein sequence ID" value="AHE38995.1"/>
    <property type="molecule type" value="Genomic_DNA"/>
</dbReference>
<gene>
    <name evidence="1" type="ORF">pFRL3_218</name>
</gene>
<proteinExistence type="predicted"/>
<accession>V9Z077</accession>